<protein>
    <submittedName>
        <fullName evidence="1">Putative cobalt transporter subunit (CbtB)</fullName>
    </submittedName>
</protein>
<accession>A0A1J5P2I5</accession>
<dbReference type="NCBIfam" id="TIGR02459">
    <property type="entry name" value="CbtB"/>
    <property type="match status" value="1"/>
</dbReference>
<dbReference type="InterPro" id="IPR012667">
    <property type="entry name" value="CbtB_put"/>
</dbReference>
<dbReference type="AlphaFoldDB" id="A0A1J5P2I5"/>
<gene>
    <name evidence="1" type="ORF">GALL_526620</name>
</gene>
<sequence>MNTSTIASTFTTSMPRKMASTPVLAQLGAALLLGFVMLYAVGFSEASVVHNAAHDVRHATGRPCH</sequence>
<proteinExistence type="predicted"/>
<name>A0A1J5P2I5_9ZZZZ</name>
<dbReference type="Pfam" id="PF09489">
    <property type="entry name" value="CbtB"/>
    <property type="match status" value="1"/>
</dbReference>
<evidence type="ECO:0000313" key="1">
    <source>
        <dbReference type="EMBL" id="OIQ65777.1"/>
    </source>
</evidence>
<comment type="caution">
    <text evidence="1">The sequence shown here is derived from an EMBL/GenBank/DDBJ whole genome shotgun (WGS) entry which is preliminary data.</text>
</comment>
<organism evidence="1">
    <name type="scientific">mine drainage metagenome</name>
    <dbReference type="NCBI Taxonomy" id="410659"/>
    <lineage>
        <taxon>unclassified sequences</taxon>
        <taxon>metagenomes</taxon>
        <taxon>ecological metagenomes</taxon>
    </lineage>
</organism>
<reference evidence="1" key="1">
    <citation type="submission" date="2016-10" db="EMBL/GenBank/DDBJ databases">
        <title>Sequence of Gallionella enrichment culture.</title>
        <authorList>
            <person name="Poehlein A."/>
            <person name="Muehling M."/>
            <person name="Daniel R."/>
        </authorList>
    </citation>
    <scope>NUCLEOTIDE SEQUENCE</scope>
</reference>
<dbReference type="EMBL" id="MLJW01007070">
    <property type="protein sequence ID" value="OIQ65777.1"/>
    <property type="molecule type" value="Genomic_DNA"/>
</dbReference>